<dbReference type="SUPFAM" id="SSF81301">
    <property type="entry name" value="Nucleotidyltransferase"/>
    <property type="match status" value="1"/>
</dbReference>
<dbReference type="CDD" id="cd05398">
    <property type="entry name" value="NT_ClassII-CCAase"/>
    <property type="match status" value="1"/>
</dbReference>
<organism evidence="9 10">
    <name type="scientific">Talaromyces pinophilus</name>
    <name type="common">Penicillium pinophilum</name>
    <dbReference type="NCBI Taxonomy" id="128442"/>
    <lineage>
        <taxon>Eukaryota</taxon>
        <taxon>Fungi</taxon>
        <taxon>Dikarya</taxon>
        <taxon>Ascomycota</taxon>
        <taxon>Pezizomycotina</taxon>
        <taxon>Eurotiomycetes</taxon>
        <taxon>Eurotiomycetidae</taxon>
        <taxon>Eurotiales</taxon>
        <taxon>Trichocomaceae</taxon>
        <taxon>Talaromyces</taxon>
        <taxon>Talaromyces sect. Talaromyces</taxon>
    </lineage>
</organism>
<dbReference type="GO" id="GO:0000166">
    <property type="term" value="F:nucleotide binding"/>
    <property type="evidence" value="ECO:0007669"/>
    <property type="project" value="UniProtKB-KW"/>
</dbReference>
<evidence type="ECO:0000259" key="8">
    <source>
        <dbReference type="Pfam" id="PF12627"/>
    </source>
</evidence>
<keyword evidence="10" id="KW-1185">Reference proteome</keyword>
<comment type="caution">
    <text evidence="9">The sequence shown here is derived from an EMBL/GenBank/DDBJ whole genome shotgun (WGS) entry which is preliminary data.</text>
</comment>
<dbReference type="GO" id="GO:0052927">
    <property type="term" value="F:CC tRNA cytidylyltransferase activity"/>
    <property type="evidence" value="ECO:0007669"/>
    <property type="project" value="TreeGrafter"/>
</dbReference>
<sequence>MERTQMRRRPLPTITLTPLEETIQRLLLDLKGYIEKREQSDGHTAQEEMVLRFTGGWVRDKLLGAESHDIDVAISTMTGLQFGTYLQEYLDEPDNLEKYVNNKELAFTDEMLKVHTIKANPEKSKHLETVTTRLFGLDIDLVNLRKETYTEHSRNPQVEFGTAEEDALRRDATVNALFYNLNTSMLEDFTGLGLNDMEEKLIRTPLEPYQTFKDDPLRVLRLIRFASRLGYRIDEKTQEAMQDEEIKKAFKVKISKERVGIEVEKTLQGPDPRTGLKYIDDLGLYATIFANQHDDVEAPTTSWSLAYDALDRLISPIFRTDEMQQIKHIKKVLIRDDKNEKFYAWVMAALVPWVTVPARKPGPKKEKPPIIARAAEVARDNLRMENKVVNALKDATDFYRDVSSLKASVIRSDIPGTPAEVRQHVGLQVRAWKKDWRLIVLMALLQEIAAGVESRKVFQEFDTFLSYLEKEDLLEVTELRPIANGKEISAAFGLPNGKWIASALEMLISWQLLHPESIDKDQAMEVLKSPITASGRKNLHPLPQPRFDESLFDPETKPWKHKDVYATTVLEWILAQYTASDTNRLENQFHFYVPPILSLIDDESSSFKYRGCNLLIQFLTPIRATDSDLLKRTNLSSVFDDALTPCLLSLPTITPEDEALHLLGVAYPALLLTLKTHQDDKKAYINRLITLLRDNVISSFHHVSSYSPASANEEISSLASFPYPRLSTFLLDQLTILIQELGIHTTKYLQEVVPVVYSTLSNPFGTAYVPLLLAGIATTHAVILNAHPRIWRYRGDLLAALCQCWTNVSREESSSKDTEQKPQLRQVMQKLQGAVYLLKMSVRGASSTKIGSEVGLDLIEMVDEKDINISDDVKALVDADEQLKELLQIDVDVDLDDNYFFE</sequence>
<comment type="similarity">
    <text evidence="5">Belongs to the TTI2 family.</text>
</comment>
<dbReference type="FunFam" id="3.30.460.10:FF:000019">
    <property type="entry name" value="tRNA nucleotidyltransferase cca2"/>
    <property type="match status" value="1"/>
</dbReference>
<dbReference type="PANTHER" id="PTHR13734">
    <property type="entry name" value="TRNA-NUCLEOTIDYLTRANSFERASE"/>
    <property type="match status" value="1"/>
</dbReference>
<dbReference type="Pfam" id="PF12627">
    <property type="entry name" value="PolyA_pol_RNAbd"/>
    <property type="match status" value="1"/>
</dbReference>
<evidence type="ECO:0000259" key="7">
    <source>
        <dbReference type="Pfam" id="PF01743"/>
    </source>
</evidence>
<feature type="domain" description="tRNA nucleotidyltransferase/poly(A) polymerase RNA and SrmB- binding" evidence="8">
    <location>
        <begin position="230"/>
        <end position="290"/>
    </location>
</feature>
<dbReference type="SUPFAM" id="SSF81891">
    <property type="entry name" value="Poly A polymerase C-terminal region-like"/>
    <property type="match status" value="1"/>
</dbReference>
<dbReference type="GO" id="GO:0005739">
    <property type="term" value="C:mitochondrion"/>
    <property type="evidence" value="ECO:0007669"/>
    <property type="project" value="UniProtKB-ARBA"/>
</dbReference>
<dbReference type="GO" id="GO:0003723">
    <property type="term" value="F:RNA binding"/>
    <property type="evidence" value="ECO:0007669"/>
    <property type="project" value="UniProtKB-KW"/>
</dbReference>
<evidence type="ECO:0000313" key="9">
    <source>
        <dbReference type="EMBL" id="GAM35063.1"/>
    </source>
</evidence>
<proteinExistence type="inferred from homology"/>
<reference evidence="10" key="1">
    <citation type="journal article" date="2015" name="Genome Announc.">
        <title>Draft genome sequence of Talaromyces cellulolyticus strain Y-94, a source of lignocellulosic biomass-degrading enzymes.</title>
        <authorList>
            <person name="Fujii T."/>
            <person name="Koike H."/>
            <person name="Sawayama S."/>
            <person name="Yano S."/>
            <person name="Inoue H."/>
        </authorList>
    </citation>
    <scope>NUCLEOTIDE SEQUENCE [LARGE SCALE GENOMIC DNA]</scope>
    <source>
        <strain evidence="10">Y-94</strain>
    </source>
</reference>
<evidence type="ECO:0000256" key="6">
    <source>
        <dbReference type="RuleBase" id="RU003953"/>
    </source>
</evidence>
<evidence type="ECO:0000313" key="10">
    <source>
        <dbReference type="Proteomes" id="UP000053095"/>
    </source>
</evidence>
<dbReference type="Proteomes" id="UP000053095">
    <property type="component" value="Unassembled WGS sequence"/>
</dbReference>
<dbReference type="GO" id="GO:0001680">
    <property type="term" value="P:tRNA 3'-terminal CCA addition"/>
    <property type="evidence" value="ECO:0007669"/>
    <property type="project" value="TreeGrafter"/>
</dbReference>
<evidence type="ECO:0000256" key="3">
    <source>
        <dbReference type="ARBA" id="ARBA00022741"/>
    </source>
</evidence>
<dbReference type="EMBL" id="DF933811">
    <property type="protein sequence ID" value="GAM35063.1"/>
    <property type="molecule type" value="Genomic_DNA"/>
</dbReference>
<dbReference type="GO" id="GO:0052929">
    <property type="term" value="F:ATP:3'-cytidine-cytidine-tRNA adenylyltransferase activity"/>
    <property type="evidence" value="ECO:0007669"/>
    <property type="project" value="TreeGrafter"/>
</dbReference>
<dbReference type="Gene3D" id="3.30.460.10">
    <property type="entry name" value="Beta Polymerase, domain 2"/>
    <property type="match status" value="1"/>
</dbReference>
<evidence type="ECO:0000256" key="4">
    <source>
        <dbReference type="ARBA" id="ARBA00022884"/>
    </source>
</evidence>
<dbReference type="Gene3D" id="1.10.3090.10">
    <property type="entry name" value="cca-adding enzyme, domain 2"/>
    <property type="match status" value="1"/>
</dbReference>
<gene>
    <name evidence="9" type="ORF">TCE0_015f03073</name>
</gene>
<dbReference type="InterPro" id="IPR032828">
    <property type="entry name" value="PolyA_RNA-bd"/>
</dbReference>
<dbReference type="InterPro" id="IPR002646">
    <property type="entry name" value="PolA_pol_head_dom"/>
</dbReference>
<comment type="similarity">
    <text evidence="1 6">Belongs to the tRNA nucleotidyltransferase/poly(A) polymerase family.</text>
</comment>
<dbReference type="Pfam" id="PF01743">
    <property type="entry name" value="PolyA_pol"/>
    <property type="match status" value="1"/>
</dbReference>
<dbReference type="InterPro" id="IPR016024">
    <property type="entry name" value="ARM-type_fold"/>
</dbReference>
<keyword evidence="4 6" id="KW-0694">RNA-binding</keyword>
<dbReference type="SUPFAM" id="SSF48371">
    <property type="entry name" value="ARM repeat"/>
    <property type="match status" value="1"/>
</dbReference>
<protein>
    <submittedName>
        <fullName evidence="9">Uncharacterized protein</fullName>
    </submittedName>
</protein>
<evidence type="ECO:0000256" key="1">
    <source>
        <dbReference type="ARBA" id="ARBA00007265"/>
    </source>
</evidence>
<dbReference type="AlphaFoldDB" id="A0A6V8H246"/>
<keyword evidence="3" id="KW-0547">Nucleotide-binding</keyword>
<dbReference type="GO" id="GO:0110078">
    <property type="term" value="C:TTT Hsp90 cochaperone complex"/>
    <property type="evidence" value="ECO:0007669"/>
    <property type="project" value="InterPro"/>
</dbReference>
<dbReference type="InterPro" id="IPR043519">
    <property type="entry name" value="NT_sf"/>
</dbReference>
<accession>A0A6V8H246</accession>
<dbReference type="InterPro" id="IPR018870">
    <property type="entry name" value="Tti2"/>
</dbReference>
<dbReference type="PANTHER" id="PTHR13734:SF5">
    <property type="entry name" value="CCA TRNA NUCLEOTIDYLTRANSFERASE, MITOCHONDRIAL"/>
    <property type="match status" value="1"/>
</dbReference>
<name>A0A6V8H246_TALPI</name>
<keyword evidence="2 6" id="KW-0808">Transferase</keyword>
<dbReference type="Pfam" id="PF10521">
    <property type="entry name" value="Tti2"/>
    <property type="match status" value="1"/>
</dbReference>
<evidence type="ECO:0000256" key="2">
    <source>
        <dbReference type="ARBA" id="ARBA00022679"/>
    </source>
</evidence>
<feature type="domain" description="Poly A polymerase head" evidence="7">
    <location>
        <begin position="51"/>
        <end position="203"/>
    </location>
</feature>
<evidence type="ECO:0000256" key="5">
    <source>
        <dbReference type="ARBA" id="ARBA00034736"/>
    </source>
</evidence>